<dbReference type="EMBL" id="JAHQCS010000099">
    <property type="protein sequence ID" value="MBU9712400.1"/>
    <property type="molecule type" value="Genomic_DNA"/>
</dbReference>
<reference evidence="1 2" key="1">
    <citation type="submission" date="2021-06" db="EMBL/GenBank/DDBJ databases">
        <title>Bacillus sp. RD4P76, an endophyte from a halophyte.</title>
        <authorList>
            <person name="Sun J.-Q."/>
        </authorList>
    </citation>
    <scope>NUCLEOTIDE SEQUENCE [LARGE SCALE GENOMIC DNA]</scope>
    <source>
        <strain evidence="1 2">CGMCC 1.15917</strain>
    </source>
</reference>
<dbReference type="Proteomes" id="UP000784880">
    <property type="component" value="Unassembled WGS sequence"/>
</dbReference>
<dbReference type="RefSeq" id="WP_217066584.1">
    <property type="nucleotide sequence ID" value="NZ_JAHQCS010000099.1"/>
</dbReference>
<gene>
    <name evidence="1" type="ORF">KS419_11675</name>
</gene>
<evidence type="ECO:0000313" key="2">
    <source>
        <dbReference type="Proteomes" id="UP000784880"/>
    </source>
</evidence>
<keyword evidence="2" id="KW-1185">Reference proteome</keyword>
<accession>A0ABS6JIW0</accession>
<name>A0ABS6JIW0_9BACI</name>
<proteinExistence type="predicted"/>
<organism evidence="1 2">
    <name type="scientific">Evansella tamaricis</name>
    <dbReference type="NCBI Taxonomy" id="2069301"/>
    <lineage>
        <taxon>Bacteria</taxon>
        <taxon>Bacillati</taxon>
        <taxon>Bacillota</taxon>
        <taxon>Bacilli</taxon>
        <taxon>Bacillales</taxon>
        <taxon>Bacillaceae</taxon>
        <taxon>Evansella</taxon>
    </lineage>
</organism>
<protein>
    <submittedName>
        <fullName evidence="1">YuiA family protein</fullName>
    </submittedName>
</protein>
<comment type="caution">
    <text evidence="1">The sequence shown here is derived from an EMBL/GenBank/DDBJ whole genome shotgun (WGS) entry which is preliminary data.</text>
</comment>
<dbReference type="InterPro" id="IPR035272">
    <property type="entry name" value="DUF5351"/>
</dbReference>
<dbReference type="Pfam" id="PF17302">
    <property type="entry name" value="DUF5351"/>
    <property type="match status" value="1"/>
</dbReference>
<evidence type="ECO:0000313" key="1">
    <source>
        <dbReference type="EMBL" id="MBU9712400.1"/>
    </source>
</evidence>
<sequence length="43" mass="4645">MALRKGKLKSGECPYCTGKGYFQLLLGGSETCHNCHGTGQKNK</sequence>